<accession>A0A850DS27</accession>
<evidence type="ECO:0000256" key="5">
    <source>
        <dbReference type="RuleBase" id="RU365090"/>
    </source>
</evidence>
<dbReference type="SUPFAM" id="SSF63882">
    <property type="entry name" value="MoeA N-terminal region -like"/>
    <property type="match status" value="1"/>
</dbReference>
<evidence type="ECO:0000256" key="1">
    <source>
        <dbReference type="ARBA" id="ARBA00002901"/>
    </source>
</evidence>
<dbReference type="Pfam" id="PF03453">
    <property type="entry name" value="MoeA_N"/>
    <property type="match status" value="1"/>
</dbReference>
<evidence type="ECO:0000313" key="8">
    <source>
        <dbReference type="Proteomes" id="UP000539146"/>
    </source>
</evidence>
<evidence type="ECO:0000256" key="3">
    <source>
        <dbReference type="ARBA" id="ARBA00022505"/>
    </source>
</evidence>
<dbReference type="Proteomes" id="UP000539146">
    <property type="component" value="Unassembled WGS sequence"/>
</dbReference>
<gene>
    <name evidence="7" type="ORF">HP467_04415</name>
</gene>
<name>A0A850DS27_9MICO</name>
<comment type="similarity">
    <text evidence="2 5">Belongs to the MoeA family.</text>
</comment>
<dbReference type="EMBL" id="JABMCG010000087">
    <property type="protein sequence ID" value="NUU27358.1"/>
    <property type="molecule type" value="Genomic_DNA"/>
</dbReference>
<dbReference type="PANTHER" id="PTHR10192:SF5">
    <property type="entry name" value="GEPHYRIN"/>
    <property type="match status" value="1"/>
</dbReference>
<dbReference type="Gene3D" id="3.40.980.10">
    <property type="entry name" value="MoaB/Mog-like domain"/>
    <property type="match status" value="1"/>
</dbReference>
<dbReference type="InterPro" id="IPR038987">
    <property type="entry name" value="MoeA-like"/>
</dbReference>
<proteinExistence type="inferred from homology"/>
<dbReference type="Gene3D" id="3.90.105.10">
    <property type="entry name" value="Molybdopterin biosynthesis moea protein, domain 2"/>
    <property type="match status" value="1"/>
</dbReference>
<dbReference type="EC" id="2.10.1.1" evidence="5"/>
<dbReference type="InterPro" id="IPR036135">
    <property type="entry name" value="MoeA_linker/N_sf"/>
</dbReference>
<keyword evidence="5" id="KW-0460">Magnesium</keyword>
<dbReference type="InterPro" id="IPR005110">
    <property type="entry name" value="MoeA_linker/N"/>
</dbReference>
<comment type="catalytic activity">
    <reaction evidence="4">
        <text>adenylyl-molybdopterin + molybdate = Mo-molybdopterin + AMP + H(+)</text>
        <dbReference type="Rhea" id="RHEA:35047"/>
        <dbReference type="ChEBI" id="CHEBI:15378"/>
        <dbReference type="ChEBI" id="CHEBI:36264"/>
        <dbReference type="ChEBI" id="CHEBI:62727"/>
        <dbReference type="ChEBI" id="CHEBI:71302"/>
        <dbReference type="ChEBI" id="CHEBI:456215"/>
        <dbReference type="EC" id="2.10.1.1"/>
    </reaction>
</comment>
<dbReference type="CDD" id="cd00887">
    <property type="entry name" value="MoeA"/>
    <property type="match status" value="1"/>
</dbReference>
<dbReference type="InterPro" id="IPR001453">
    <property type="entry name" value="MoaB/Mog_dom"/>
</dbReference>
<dbReference type="GO" id="GO:0046872">
    <property type="term" value="F:metal ion binding"/>
    <property type="evidence" value="ECO:0007669"/>
    <property type="project" value="UniProtKB-UniRule"/>
</dbReference>
<dbReference type="UniPathway" id="UPA00344"/>
<evidence type="ECO:0000256" key="2">
    <source>
        <dbReference type="ARBA" id="ARBA00010763"/>
    </source>
</evidence>
<dbReference type="SUPFAM" id="SSF53218">
    <property type="entry name" value="Molybdenum cofactor biosynthesis proteins"/>
    <property type="match status" value="1"/>
</dbReference>
<dbReference type="Gene3D" id="2.170.190.11">
    <property type="entry name" value="Molybdopterin biosynthesis moea protein, domain 3"/>
    <property type="match status" value="1"/>
</dbReference>
<keyword evidence="5" id="KW-0479">Metal-binding</keyword>
<evidence type="ECO:0000313" key="7">
    <source>
        <dbReference type="EMBL" id="NUU27358.1"/>
    </source>
</evidence>
<feature type="domain" description="MoaB/Mog" evidence="6">
    <location>
        <begin position="242"/>
        <end position="397"/>
    </location>
</feature>
<comment type="function">
    <text evidence="1 5">Catalyzes the insertion of molybdate into adenylated molybdopterin with the concomitant release of AMP.</text>
</comment>
<organism evidence="7 8">
    <name type="scientific">Curtobacterium citreum</name>
    <dbReference type="NCBI Taxonomy" id="2036"/>
    <lineage>
        <taxon>Bacteria</taxon>
        <taxon>Bacillati</taxon>
        <taxon>Actinomycetota</taxon>
        <taxon>Actinomycetes</taxon>
        <taxon>Micrococcales</taxon>
        <taxon>Microbacteriaceae</taxon>
        <taxon>Curtobacterium</taxon>
    </lineage>
</organism>
<evidence type="ECO:0000259" key="6">
    <source>
        <dbReference type="SMART" id="SM00852"/>
    </source>
</evidence>
<reference evidence="7 8" key="1">
    <citation type="submission" date="2020-05" db="EMBL/GenBank/DDBJ databases">
        <title>Genome Sequencing of Type Strains.</title>
        <authorList>
            <person name="Lemaire J.F."/>
            <person name="Inderbitzin P."/>
            <person name="Gregorio O.A."/>
            <person name="Collins S.B."/>
            <person name="Wespe N."/>
            <person name="Knight-Connoni V."/>
        </authorList>
    </citation>
    <scope>NUCLEOTIDE SEQUENCE [LARGE SCALE GENOMIC DNA]</scope>
    <source>
        <strain evidence="7 8">DSM 20512</strain>
    </source>
</reference>
<comment type="caution">
    <text evidence="7">The sequence shown here is derived from an EMBL/GenBank/DDBJ whole genome shotgun (WGS) entry which is preliminary data.</text>
</comment>
<dbReference type="AlphaFoldDB" id="A0A850DS27"/>
<dbReference type="InterPro" id="IPR036688">
    <property type="entry name" value="MoeA_C_domain_IV_sf"/>
</dbReference>
<comment type="pathway">
    <text evidence="5">Cofactor biosynthesis; molybdopterin biosynthesis.</text>
</comment>
<dbReference type="GO" id="GO:0005829">
    <property type="term" value="C:cytosol"/>
    <property type="evidence" value="ECO:0007669"/>
    <property type="project" value="TreeGrafter"/>
</dbReference>
<dbReference type="SMART" id="SM00852">
    <property type="entry name" value="MoCF_biosynth"/>
    <property type="match status" value="1"/>
</dbReference>
<comment type="cofactor">
    <cofactor evidence="5">
        <name>Mg(2+)</name>
        <dbReference type="ChEBI" id="CHEBI:18420"/>
    </cofactor>
</comment>
<dbReference type="SUPFAM" id="SSF63867">
    <property type="entry name" value="MoeA C-terminal domain-like"/>
    <property type="match status" value="1"/>
</dbReference>
<keyword evidence="5 7" id="KW-0808">Transferase</keyword>
<dbReference type="GO" id="GO:0061599">
    <property type="term" value="F:molybdopterin molybdotransferase activity"/>
    <property type="evidence" value="ECO:0007669"/>
    <property type="project" value="UniProtKB-UniRule"/>
</dbReference>
<protein>
    <recommendedName>
        <fullName evidence="5">Molybdopterin molybdenumtransferase</fullName>
        <ecNumber evidence="5">2.10.1.1</ecNumber>
    </recommendedName>
</protein>
<dbReference type="InterPro" id="IPR036425">
    <property type="entry name" value="MoaB/Mog-like_dom_sf"/>
</dbReference>
<evidence type="ECO:0000256" key="4">
    <source>
        <dbReference type="ARBA" id="ARBA00047317"/>
    </source>
</evidence>
<keyword evidence="3 5" id="KW-0500">Molybdenum</keyword>
<keyword evidence="5" id="KW-0501">Molybdenum cofactor biosynthesis</keyword>
<dbReference type="PANTHER" id="PTHR10192">
    <property type="entry name" value="MOLYBDOPTERIN BIOSYNTHESIS PROTEIN"/>
    <property type="match status" value="1"/>
</dbReference>
<dbReference type="Pfam" id="PF00994">
    <property type="entry name" value="MoCF_biosynth"/>
    <property type="match status" value="1"/>
</dbReference>
<dbReference type="Gene3D" id="2.40.340.10">
    <property type="entry name" value="MoeA, C-terminal, domain IV"/>
    <property type="match status" value="1"/>
</dbReference>
<dbReference type="GO" id="GO:0006777">
    <property type="term" value="P:Mo-molybdopterin cofactor biosynthetic process"/>
    <property type="evidence" value="ECO:0007669"/>
    <property type="project" value="UniProtKB-UniRule"/>
</dbReference>
<sequence>MRAVVPSTGAVVLTSSSTGPGDVLGARCALDTLSTAHRQQPSARAYTSSEARVRSIGQHRQAVATLLAPVLGGLGSERRSLAALATASDAGRGYRVLAAAVHAPVPLPTFDNSQMDGFAVRAADAGAVVRVVDPIPAGIVPAPLDPGTAAPVMTGARIPDGADAVVPVESVPPGAFPAAMALDVLTVPVDTTVGTFVRTVGSDVAAGAELAPAGAPVTPALLGALAAAGIDAVDVVRPLRVLVVSTGSELRDDSTDPGAGAGADAGADAAATIGDANGVALQAALAEVGARSRTVRLRDDPDRFVDALGEAIGDPGVDGADLVLTTGGISAGAYEVVRQALEPLGLAVTPVAVQPGGPQALGTVALGGRPVPVVAFPGNPVSALVSFELFLRPVLAPLVGAPDRAAAELPAAEGTTSPPTKHQVRRGRVQDGRVWFVGGPSSHLLGHLAAATHLVHVPVGTDTVAPGDPLTVWSLR</sequence>